<evidence type="ECO:0000259" key="11">
    <source>
        <dbReference type="Pfam" id="PF08544"/>
    </source>
</evidence>
<keyword evidence="6 9" id="KW-0418">Kinase</keyword>
<dbReference type="GO" id="GO:0016114">
    <property type="term" value="P:terpenoid biosynthetic process"/>
    <property type="evidence" value="ECO:0007669"/>
    <property type="project" value="UniProtKB-UniRule"/>
</dbReference>
<dbReference type="Gene3D" id="3.30.230.10">
    <property type="match status" value="1"/>
</dbReference>
<comment type="similarity">
    <text evidence="1 9">Belongs to the GHMP kinase family. IspE subfamily.</text>
</comment>
<dbReference type="InterPro" id="IPR006204">
    <property type="entry name" value="GHMP_kinase_N_dom"/>
</dbReference>
<sequence>MHSVSLIAPGKINLDLEIIGDRPDGYHSLIMILQSIKLADKILLHPNGTDLLRVTCHHREVPSNQDNLAYKAAALMQKEFPSLGANYGGLDIIIEKHLPVAAGLAGGSADAAAVLVGINLMWDLGLTQPEIEELAAKFGSDIPFCVGGGTAIATGRGEKLDSITPLDHLWLVLAKYRSITVSTPWAYKTYRSVFGHTYINEPASLASPTAHIHSRPLVKAIQQKNAAEIGKLLHNDLEKVVLPEFPKINQLRETCQNAGGLGTMMSGSGPSVFTLCASETEAEAIQQQVRAKIPDPDLELWVTQLCSHGIQVISHPKH</sequence>
<dbReference type="GO" id="GO:0050515">
    <property type="term" value="F:4-(cytidine 5'-diphospho)-2-C-methyl-D-erythritol kinase activity"/>
    <property type="evidence" value="ECO:0007669"/>
    <property type="project" value="UniProtKB-UniRule"/>
</dbReference>
<dbReference type="GO" id="GO:0005524">
    <property type="term" value="F:ATP binding"/>
    <property type="evidence" value="ECO:0007669"/>
    <property type="project" value="UniProtKB-UniRule"/>
</dbReference>
<gene>
    <name evidence="9" type="primary">ispE</name>
    <name evidence="12" type="ORF">DSM107014_07150</name>
</gene>
<dbReference type="SUPFAM" id="SSF54211">
    <property type="entry name" value="Ribosomal protein S5 domain 2-like"/>
    <property type="match status" value="1"/>
</dbReference>
<comment type="pathway">
    <text evidence="9">Isoprenoid biosynthesis; isopentenyl diphosphate biosynthesis via DXP pathway; isopentenyl diphosphate from 1-deoxy-D-xylulose 5-phosphate: step 3/6.</text>
</comment>
<dbReference type="Gene3D" id="3.30.70.890">
    <property type="entry name" value="GHMP kinase, C-terminal domain"/>
    <property type="match status" value="1"/>
</dbReference>
<evidence type="ECO:0000256" key="8">
    <source>
        <dbReference type="ARBA" id="ARBA00032554"/>
    </source>
</evidence>
<feature type="active site" evidence="9">
    <location>
        <position position="141"/>
    </location>
</feature>
<dbReference type="NCBIfam" id="TIGR00154">
    <property type="entry name" value="ispE"/>
    <property type="match status" value="1"/>
</dbReference>
<dbReference type="EMBL" id="JADQBC010000039">
    <property type="protein sequence ID" value="MBR8827672.1"/>
    <property type="molecule type" value="Genomic_DNA"/>
</dbReference>
<dbReference type="AlphaFoldDB" id="A0A941GT52"/>
<organism evidence="12 13">
    <name type="scientific">Gomphosphaeria aponina SAG 52.96 = DSM 107014</name>
    <dbReference type="NCBI Taxonomy" id="1521640"/>
    <lineage>
        <taxon>Bacteria</taxon>
        <taxon>Bacillati</taxon>
        <taxon>Cyanobacteriota</taxon>
        <taxon>Cyanophyceae</taxon>
        <taxon>Oscillatoriophycideae</taxon>
        <taxon>Chroococcales</taxon>
        <taxon>Gomphosphaeriaceae</taxon>
        <taxon>Gomphosphaeria</taxon>
    </lineage>
</organism>
<keyword evidence="7 9" id="KW-0067">ATP-binding</keyword>
<keyword evidence="5 9" id="KW-0547">Nucleotide-binding</keyword>
<evidence type="ECO:0000256" key="6">
    <source>
        <dbReference type="ARBA" id="ARBA00022777"/>
    </source>
</evidence>
<comment type="catalytic activity">
    <reaction evidence="9">
        <text>4-CDP-2-C-methyl-D-erythritol + ATP = 4-CDP-2-C-methyl-D-erythritol 2-phosphate + ADP + H(+)</text>
        <dbReference type="Rhea" id="RHEA:18437"/>
        <dbReference type="ChEBI" id="CHEBI:15378"/>
        <dbReference type="ChEBI" id="CHEBI:30616"/>
        <dbReference type="ChEBI" id="CHEBI:57823"/>
        <dbReference type="ChEBI" id="CHEBI:57919"/>
        <dbReference type="ChEBI" id="CHEBI:456216"/>
        <dbReference type="EC" id="2.7.1.148"/>
    </reaction>
</comment>
<feature type="domain" description="GHMP kinase C-terminal" evidence="11">
    <location>
        <begin position="217"/>
        <end position="293"/>
    </location>
</feature>
<dbReference type="HAMAP" id="MF_00061">
    <property type="entry name" value="IspE"/>
    <property type="match status" value="1"/>
</dbReference>
<dbReference type="Pfam" id="PF08544">
    <property type="entry name" value="GHMP_kinases_C"/>
    <property type="match status" value="1"/>
</dbReference>
<dbReference type="GO" id="GO:0019288">
    <property type="term" value="P:isopentenyl diphosphate biosynthetic process, methylerythritol 4-phosphate pathway"/>
    <property type="evidence" value="ECO:0007669"/>
    <property type="project" value="UniProtKB-UniRule"/>
</dbReference>
<dbReference type="PANTHER" id="PTHR43527:SF2">
    <property type="entry name" value="4-DIPHOSPHOCYTIDYL-2-C-METHYL-D-ERYTHRITOL KINASE, CHLOROPLASTIC"/>
    <property type="match status" value="1"/>
</dbReference>
<feature type="active site" evidence="9">
    <location>
        <position position="11"/>
    </location>
</feature>
<dbReference type="Pfam" id="PF00288">
    <property type="entry name" value="GHMP_kinases_N"/>
    <property type="match status" value="1"/>
</dbReference>
<evidence type="ECO:0000256" key="9">
    <source>
        <dbReference type="HAMAP-Rule" id="MF_00061"/>
    </source>
</evidence>
<comment type="function">
    <text evidence="9">Catalyzes the phosphorylation of the position 2 hydroxy group of 4-diphosphocytidyl-2C-methyl-D-erythritol.</text>
</comment>
<evidence type="ECO:0000256" key="1">
    <source>
        <dbReference type="ARBA" id="ARBA00009684"/>
    </source>
</evidence>
<dbReference type="InterPro" id="IPR014721">
    <property type="entry name" value="Ribsml_uS5_D2-typ_fold_subgr"/>
</dbReference>
<keyword evidence="4 9" id="KW-0808">Transferase</keyword>
<dbReference type="Proteomes" id="UP000767446">
    <property type="component" value="Unassembled WGS sequence"/>
</dbReference>
<comment type="caution">
    <text evidence="12">The sequence shown here is derived from an EMBL/GenBank/DDBJ whole genome shotgun (WGS) entry which is preliminary data.</text>
</comment>
<accession>A0A941GT52</accession>
<evidence type="ECO:0000256" key="5">
    <source>
        <dbReference type="ARBA" id="ARBA00022741"/>
    </source>
</evidence>
<evidence type="ECO:0000259" key="10">
    <source>
        <dbReference type="Pfam" id="PF00288"/>
    </source>
</evidence>
<evidence type="ECO:0000256" key="2">
    <source>
        <dbReference type="ARBA" id="ARBA00012052"/>
    </source>
</evidence>
<feature type="domain" description="GHMP kinase N-terminal" evidence="10">
    <location>
        <begin position="67"/>
        <end position="149"/>
    </location>
</feature>
<evidence type="ECO:0000256" key="4">
    <source>
        <dbReference type="ARBA" id="ARBA00022679"/>
    </source>
</evidence>
<name>A0A941GT52_9CHRO</name>
<evidence type="ECO:0000256" key="7">
    <source>
        <dbReference type="ARBA" id="ARBA00022840"/>
    </source>
</evidence>
<dbReference type="InterPro" id="IPR020568">
    <property type="entry name" value="Ribosomal_Su5_D2-typ_SF"/>
</dbReference>
<proteinExistence type="inferred from homology"/>
<dbReference type="InterPro" id="IPR013750">
    <property type="entry name" value="GHMP_kinase_C_dom"/>
</dbReference>
<dbReference type="PANTHER" id="PTHR43527">
    <property type="entry name" value="4-DIPHOSPHOCYTIDYL-2-C-METHYL-D-ERYTHRITOL KINASE, CHLOROPLASTIC"/>
    <property type="match status" value="1"/>
</dbReference>
<protein>
    <recommendedName>
        <fullName evidence="3 9">4-diphosphocytidyl-2-C-methyl-D-erythritol kinase</fullName>
        <shortName evidence="9">CMK</shortName>
        <ecNumber evidence="2 9">2.7.1.148</ecNumber>
    </recommendedName>
    <alternativeName>
        <fullName evidence="8 9">4-(cytidine-5'-diphospho)-2-C-methyl-D-erythritol kinase</fullName>
    </alternativeName>
</protein>
<dbReference type="EC" id="2.7.1.148" evidence="2 9"/>
<feature type="binding site" evidence="9">
    <location>
        <begin position="99"/>
        <end position="109"/>
    </location>
    <ligand>
        <name>ATP</name>
        <dbReference type="ChEBI" id="CHEBI:30616"/>
    </ligand>
</feature>
<dbReference type="SUPFAM" id="SSF55060">
    <property type="entry name" value="GHMP Kinase, C-terminal domain"/>
    <property type="match status" value="1"/>
</dbReference>
<evidence type="ECO:0000256" key="3">
    <source>
        <dbReference type="ARBA" id="ARBA00017473"/>
    </source>
</evidence>
<keyword evidence="9" id="KW-0414">Isoprene biosynthesis</keyword>
<dbReference type="InterPro" id="IPR004424">
    <property type="entry name" value="IspE"/>
</dbReference>
<dbReference type="InterPro" id="IPR036554">
    <property type="entry name" value="GHMP_kinase_C_sf"/>
</dbReference>
<evidence type="ECO:0000313" key="13">
    <source>
        <dbReference type="Proteomes" id="UP000767446"/>
    </source>
</evidence>
<dbReference type="PIRSF" id="PIRSF010376">
    <property type="entry name" value="IspE"/>
    <property type="match status" value="1"/>
</dbReference>
<evidence type="ECO:0000313" key="12">
    <source>
        <dbReference type="EMBL" id="MBR8827672.1"/>
    </source>
</evidence>
<reference evidence="12" key="1">
    <citation type="submission" date="2021-02" db="EMBL/GenBank/DDBJ databases">
        <title>Metagenome analyses of Stigonema ocellatum DSM 106950, Chlorogloea purpurea SAG 13.99 and Gomphosphaeria aponina DSM 107014.</title>
        <authorList>
            <person name="Marter P."/>
            <person name="Huang S."/>
        </authorList>
    </citation>
    <scope>NUCLEOTIDE SEQUENCE</scope>
    <source>
        <strain evidence="12">JP213</strain>
    </source>
</reference>